<comment type="caution">
    <text evidence="2">The sequence shown here is derived from an EMBL/GenBank/DDBJ whole genome shotgun (WGS) entry which is preliminary data.</text>
</comment>
<name>A0ABM9JPK4_9RALS</name>
<proteinExistence type="predicted"/>
<feature type="region of interest" description="Disordered" evidence="1">
    <location>
        <begin position="45"/>
        <end position="71"/>
    </location>
</feature>
<keyword evidence="3" id="KW-1185">Reference proteome</keyword>
<evidence type="ECO:0000256" key="1">
    <source>
        <dbReference type="SAM" id="MobiDB-lite"/>
    </source>
</evidence>
<reference evidence="2 3" key="1">
    <citation type="submission" date="2023-07" db="EMBL/GenBank/DDBJ databases">
        <authorList>
            <person name="Peeters C."/>
        </authorList>
    </citation>
    <scope>NUCLEOTIDE SEQUENCE [LARGE SCALE GENOMIC DNA]</scope>
    <source>
        <strain evidence="2 3">LMG 19083</strain>
    </source>
</reference>
<gene>
    <name evidence="2" type="ORF">LMG19083_03420</name>
</gene>
<organism evidence="2 3">
    <name type="scientific">Ralstonia psammae</name>
    <dbReference type="NCBI Taxonomy" id="3058598"/>
    <lineage>
        <taxon>Bacteria</taxon>
        <taxon>Pseudomonadati</taxon>
        <taxon>Pseudomonadota</taxon>
        <taxon>Betaproteobacteria</taxon>
        <taxon>Burkholderiales</taxon>
        <taxon>Burkholderiaceae</taxon>
        <taxon>Ralstonia</taxon>
    </lineage>
</organism>
<feature type="compositionally biased region" description="Pro residues" evidence="1">
    <location>
        <begin position="60"/>
        <end position="71"/>
    </location>
</feature>
<accession>A0ABM9JPK4</accession>
<evidence type="ECO:0000313" key="2">
    <source>
        <dbReference type="EMBL" id="CAJ0800279.1"/>
    </source>
</evidence>
<dbReference type="Proteomes" id="UP001189813">
    <property type="component" value="Unassembled WGS sequence"/>
</dbReference>
<sequence length="71" mass="8038">MTRLMVFRFGHRQSQTGLESRIRGLIRNCYTDFGPTLAAEKLREQRRVGLSKRRASPRNPSAPLPRPSGSA</sequence>
<dbReference type="EMBL" id="CATZBU010000008">
    <property type="protein sequence ID" value="CAJ0800279.1"/>
    <property type="molecule type" value="Genomic_DNA"/>
</dbReference>
<evidence type="ECO:0008006" key="4">
    <source>
        <dbReference type="Google" id="ProtNLM"/>
    </source>
</evidence>
<evidence type="ECO:0000313" key="3">
    <source>
        <dbReference type="Proteomes" id="UP001189813"/>
    </source>
</evidence>
<protein>
    <recommendedName>
        <fullName evidence="4">Transposase</fullName>
    </recommendedName>
</protein>